<accession>A0A7R8ZZA0</accession>
<evidence type="ECO:0000313" key="3">
    <source>
        <dbReference type="EMBL" id="CAD7237481.1"/>
    </source>
</evidence>
<dbReference type="EMBL" id="OB688508">
    <property type="protein sequence ID" value="CAD7237481.1"/>
    <property type="molecule type" value="Genomic_DNA"/>
</dbReference>
<name>A0A7R8ZZA0_9CRUS</name>
<evidence type="ECO:0000256" key="2">
    <source>
        <dbReference type="SAM" id="MobiDB-lite"/>
    </source>
</evidence>
<reference evidence="3" key="1">
    <citation type="submission" date="2020-11" db="EMBL/GenBank/DDBJ databases">
        <authorList>
            <person name="Tran Van P."/>
        </authorList>
    </citation>
    <scope>NUCLEOTIDE SEQUENCE</scope>
</reference>
<gene>
    <name evidence="3" type="ORF">CTOB1V02_LOCUS15296</name>
</gene>
<feature type="compositionally biased region" description="Basic and acidic residues" evidence="2">
    <location>
        <begin position="66"/>
        <end position="80"/>
    </location>
</feature>
<feature type="non-terminal residue" evidence="3">
    <location>
        <position position="1"/>
    </location>
</feature>
<sequence>FCQELQAKTEAAEKKLNQMMEDQKEAEKKKTQSQQIQAKLTEKKKLIAVKKEQVMTDLAQVEPAVDDAKQGERNTREEHHHPRGRVKRRGCVDLDF</sequence>
<proteinExistence type="predicted"/>
<feature type="region of interest" description="Disordered" evidence="2">
    <location>
        <begin position="60"/>
        <end position="96"/>
    </location>
</feature>
<dbReference type="AlphaFoldDB" id="A0A7R8ZZA0"/>
<feature type="coiled-coil region" evidence="1">
    <location>
        <begin position="2"/>
        <end position="36"/>
    </location>
</feature>
<protein>
    <submittedName>
        <fullName evidence="3">Uncharacterized protein</fullName>
    </submittedName>
</protein>
<organism evidence="3">
    <name type="scientific">Cyprideis torosa</name>
    <dbReference type="NCBI Taxonomy" id="163714"/>
    <lineage>
        <taxon>Eukaryota</taxon>
        <taxon>Metazoa</taxon>
        <taxon>Ecdysozoa</taxon>
        <taxon>Arthropoda</taxon>
        <taxon>Crustacea</taxon>
        <taxon>Oligostraca</taxon>
        <taxon>Ostracoda</taxon>
        <taxon>Podocopa</taxon>
        <taxon>Podocopida</taxon>
        <taxon>Cytherocopina</taxon>
        <taxon>Cytheroidea</taxon>
        <taxon>Cytherideidae</taxon>
        <taxon>Cyprideis</taxon>
    </lineage>
</organism>
<keyword evidence="1" id="KW-0175">Coiled coil</keyword>
<dbReference type="OrthoDB" id="7301133at2759"/>
<evidence type="ECO:0000256" key="1">
    <source>
        <dbReference type="SAM" id="Coils"/>
    </source>
</evidence>
<dbReference type="Gene3D" id="1.20.920.20">
    <property type="match status" value="1"/>
</dbReference>